<dbReference type="PANTHER" id="PTHR47123">
    <property type="entry name" value="F-BOX PROTEIN SKIP23"/>
    <property type="match status" value="1"/>
</dbReference>
<dbReference type="EMBL" id="CAKOAT010128487">
    <property type="protein sequence ID" value="CAH8335768.1"/>
    <property type="molecule type" value="Genomic_DNA"/>
</dbReference>
<keyword evidence="3" id="KW-1185">Reference proteome</keyword>
<evidence type="ECO:0000313" key="3">
    <source>
        <dbReference type="Proteomes" id="UP001642260"/>
    </source>
</evidence>
<sequence>MSQLTLRVCRLDVDAGQWVVVSDIGDRVLVIGDLGNVSFSAEELPDGCGVSVNSIFFTYGPSNVTCSYKYEEEHNCWRYSRKDCVTILSRSPVEAFRVERSSADASHCSWPQAGRSVHFTFDMMKDKRLGLISLA</sequence>
<dbReference type="Proteomes" id="UP001642260">
    <property type="component" value="Unassembled WGS sequence"/>
</dbReference>
<dbReference type="InterPro" id="IPR005174">
    <property type="entry name" value="KIB1-4_b-propeller"/>
</dbReference>
<evidence type="ECO:0000259" key="1">
    <source>
        <dbReference type="Pfam" id="PF03478"/>
    </source>
</evidence>
<dbReference type="InterPro" id="IPR051304">
    <property type="entry name" value="SCF_F-box_domain"/>
</dbReference>
<name>A0ABC8JX83_ERUVS</name>
<dbReference type="AlphaFoldDB" id="A0ABC8JX83"/>
<reference evidence="2 3" key="1">
    <citation type="submission" date="2022-03" db="EMBL/GenBank/DDBJ databases">
        <authorList>
            <person name="Macdonald S."/>
            <person name="Ahmed S."/>
            <person name="Newling K."/>
        </authorList>
    </citation>
    <scope>NUCLEOTIDE SEQUENCE [LARGE SCALE GENOMIC DNA]</scope>
</reference>
<accession>A0ABC8JX83</accession>
<proteinExistence type="predicted"/>
<protein>
    <recommendedName>
        <fullName evidence="1">KIB1-4 beta-propeller domain-containing protein</fullName>
    </recommendedName>
</protein>
<organism evidence="2 3">
    <name type="scientific">Eruca vesicaria subsp. sativa</name>
    <name type="common">Garden rocket</name>
    <name type="synonym">Eruca sativa</name>
    <dbReference type="NCBI Taxonomy" id="29727"/>
    <lineage>
        <taxon>Eukaryota</taxon>
        <taxon>Viridiplantae</taxon>
        <taxon>Streptophyta</taxon>
        <taxon>Embryophyta</taxon>
        <taxon>Tracheophyta</taxon>
        <taxon>Spermatophyta</taxon>
        <taxon>Magnoliopsida</taxon>
        <taxon>eudicotyledons</taxon>
        <taxon>Gunneridae</taxon>
        <taxon>Pentapetalae</taxon>
        <taxon>rosids</taxon>
        <taxon>malvids</taxon>
        <taxon>Brassicales</taxon>
        <taxon>Brassicaceae</taxon>
        <taxon>Brassiceae</taxon>
        <taxon>Eruca</taxon>
    </lineage>
</organism>
<evidence type="ECO:0000313" key="2">
    <source>
        <dbReference type="EMBL" id="CAH8335768.1"/>
    </source>
</evidence>
<dbReference type="PANTHER" id="PTHR47123:SF18">
    <property type="entry name" value="F-BOX DOMAIN-CONTAINING PROTEIN"/>
    <property type="match status" value="1"/>
</dbReference>
<dbReference type="Pfam" id="PF03478">
    <property type="entry name" value="Beta-prop_KIB1-4"/>
    <property type="match status" value="1"/>
</dbReference>
<gene>
    <name evidence="2" type="ORF">ERUC_LOCUS13635</name>
</gene>
<comment type="caution">
    <text evidence="2">The sequence shown here is derived from an EMBL/GenBank/DDBJ whole genome shotgun (WGS) entry which is preliminary data.</text>
</comment>
<feature type="domain" description="KIB1-4 beta-propeller" evidence="1">
    <location>
        <begin position="3"/>
        <end position="63"/>
    </location>
</feature>